<dbReference type="PIRSF" id="PIRSF018472">
    <property type="entry name" value="MreD_proteobac"/>
    <property type="match status" value="1"/>
</dbReference>
<dbReference type="InterPro" id="IPR007227">
    <property type="entry name" value="Cell_shape_determining_MreD"/>
</dbReference>
<dbReference type="InterPro" id="IPR026034">
    <property type="entry name" value="MreD_proteobac"/>
</dbReference>
<dbReference type="PANTHER" id="PTHR37484">
    <property type="entry name" value="ROD SHAPE-DETERMINING PROTEIN MRED"/>
    <property type="match status" value="1"/>
</dbReference>
<keyword evidence="3" id="KW-1003">Cell membrane</keyword>
<dbReference type="EMBL" id="JACSQK010000002">
    <property type="protein sequence ID" value="MBD7959690.1"/>
    <property type="molecule type" value="Genomic_DNA"/>
</dbReference>
<feature type="transmembrane region" description="Helical" evidence="8">
    <location>
        <begin position="20"/>
        <end position="52"/>
    </location>
</feature>
<evidence type="ECO:0000256" key="4">
    <source>
        <dbReference type="ARBA" id="ARBA00022692"/>
    </source>
</evidence>
<keyword evidence="7 8" id="KW-0472">Membrane</keyword>
<gene>
    <name evidence="9" type="primary">mreD</name>
    <name evidence="9" type="ORF">H9646_04275</name>
</gene>
<keyword evidence="4 8" id="KW-0812">Transmembrane</keyword>
<evidence type="ECO:0000256" key="7">
    <source>
        <dbReference type="ARBA" id="ARBA00023136"/>
    </source>
</evidence>
<organism evidence="9 10">
    <name type="scientific">Comamonas avium</name>
    <dbReference type="NCBI Taxonomy" id="2762231"/>
    <lineage>
        <taxon>Bacteria</taxon>
        <taxon>Pseudomonadati</taxon>
        <taxon>Pseudomonadota</taxon>
        <taxon>Betaproteobacteria</taxon>
        <taxon>Burkholderiales</taxon>
        <taxon>Comamonadaceae</taxon>
        <taxon>Comamonas</taxon>
    </lineage>
</organism>
<keyword evidence="5" id="KW-0133">Cell shape</keyword>
<reference evidence="9 10" key="1">
    <citation type="submission" date="2020-08" db="EMBL/GenBank/DDBJ databases">
        <title>A Genomic Blueprint of the Chicken Gut Microbiome.</title>
        <authorList>
            <person name="Gilroy R."/>
            <person name="Ravi A."/>
            <person name="Getino M."/>
            <person name="Pursley I."/>
            <person name="Horton D.L."/>
            <person name="Alikhan N.-F."/>
            <person name="Baker D."/>
            <person name="Gharbi K."/>
            <person name="Hall N."/>
            <person name="Watson M."/>
            <person name="Adriaenssens E.M."/>
            <person name="Foster-Nyarko E."/>
            <person name="Jarju S."/>
            <person name="Secka A."/>
            <person name="Antonio M."/>
            <person name="Oren A."/>
            <person name="Chaudhuri R."/>
            <person name="La Ragione R.M."/>
            <person name="Hildebrand F."/>
            <person name="Pallen M.J."/>
        </authorList>
    </citation>
    <scope>NUCLEOTIDE SEQUENCE [LARGE SCALE GENOMIC DNA]</scope>
    <source>
        <strain evidence="9 10">Sa2CVA6</strain>
    </source>
</reference>
<dbReference type="PANTHER" id="PTHR37484:SF1">
    <property type="entry name" value="ROD SHAPE-DETERMINING PROTEIN MRED"/>
    <property type="match status" value="1"/>
</dbReference>
<feature type="transmembrane region" description="Helical" evidence="8">
    <location>
        <begin position="131"/>
        <end position="158"/>
    </location>
</feature>
<evidence type="ECO:0000256" key="8">
    <source>
        <dbReference type="SAM" id="Phobius"/>
    </source>
</evidence>
<evidence type="ECO:0000256" key="5">
    <source>
        <dbReference type="ARBA" id="ARBA00022960"/>
    </source>
</evidence>
<evidence type="ECO:0000256" key="3">
    <source>
        <dbReference type="ARBA" id="ARBA00022475"/>
    </source>
</evidence>
<dbReference type="Proteomes" id="UP000634919">
    <property type="component" value="Unassembled WGS sequence"/>
</dbReference>
<evidence type="ECO:0000256" key="1">
    <source>
        <dbReference type="ARBA" id="ARBA00004651"/>
    </source>
</evidence>
<protein>
    <submittedName>
        <fullName evidence="9">Rod shape-determining protein MreD</fullName>
    </submittedName>
</protein>
<accession>A0ABR8S889</accession>
<evidence type="ECO:0000313" key="10">
    <source>
        <dbReference type="Proteomes" id="UP000634919"/>
    </source>
</evidence>
<name>A0ABR8S889_9BURK</name>
<comment type="caution">
    <text evidence="9">The sequence shown here is derived from an EMBL/GenBank/DDBJ whole genome shotgun (WGS) entry which is preliminary data.</text>
</comment>
<feature type="transmembrane region" description="Helical" evidence="8">
    <location>
        <begin position="104"/>
        <end position="125"/>
    </location>
</feature>
<proteinExistence type="inferred from homology"/>
<comment type="subcellular location">
    <subcellularLocation>
        <location evidence="1">Cell membrane</location>
        <topology evidence="1">Multi-pass membrane protein</topology>
    </subcellularLocation>
</comment>
<feature type="transmembrane region" description="Helical" evidence="8">
    <location>
        <begin position="72"/>
        <end position="92"/>
    </location>
</feature>
<evidence type="ECO:0000256" key="6">
    <source>
        <dbReference type="ARBA" id="ARBA00022989"/>
    </source>
</evidence>
<evidence type="ECO:0000313" key="9">
    <source>
        <dbReference type="EMBL" id="MBD7959690.1"/>
    </source>
</evidence>
<comment type="similarity">
    <text evidence="2">Belongs to the MreD family.</text>
</comment>
<dbReference type="NCBIfam" id="TIGR03426">
    <property type="entry name" value="shape_MreD"/>
    <property type="match status" value="1"/>
</dbReference>
<sequence length="172" mass="19191">MIMPRGQQLLMPVRPAFIAFSVAVVFLLSLLPLGGFVWMPDFLMLVLAFWAMHHPQRMPMSVAFLLGLGVDVQQTALLGQHALAYVLVVYVAQRFSRRMMWFSPVTQALQMLPVFALAHLLQMLIRMLSGGMFPGISIALAPVLEMLLWPIVSAILLAPQRRAPDADSNRPL</sequence>
<dbReference type="RefSeq" id="WP_191722098.1">
    <property type="nucleotide sequence ID" value="NZ_JACSQK010000002.1"/>
</dbReference>
<keyword evidence="10" id="KW-1185">Reference proteome</keyword>
<keyword evidence="6 8" id="KW-1133">Transmembrane helix</keyword>
<dbReference type="Pfam" id="PF04093">
    <property type="entry name" value="MreD"/>
    <property type="match status" value="1"/>
</dbReference>
<evidence type="ECO:0000256" key="2">
    <source>
        <dbReference type="ARBA" id="ARBA00007776"/>
    </source>
</evidence>